<accession>A0ABN8Q151</accession>
<feature type="compositionally biased region" description="Polar residues" evidence="5">
    <location>
        <begin position="257"/>
        <end position="270"/>
    </location>
</feature>
<feature type="compositionally biased region" description="Polar residues" evidence="5">
    <location>
        <begin position="70"/>
        <end position="109"/>
    </location>
</feature>
<feature type="compositionally biased region" description="Polar residues" evidence="5">
    <location>
        <begin position="137"/>
        <end position="189"/>
    </location>
</feature>
<dbReference type="PANTHER" id="PTHR17616:SF8">
    <property type="entry name" value="TRANSCRIPTIONAL COACTIVATOR YORKIE"/>
    <property type="match status" value="1"/>
</dbReference>
<feature type="domain" description="WW" evidence="6">
    <location>
        <begin position="12"/>
        <end position="46"/>
    </location>
</feature>
<protein>
    <recommendedName>
        <fullName evidence="10">BAG family molecular chaperone regulator 4</fullName>
    </recommendedName>
</protein>
<evidence type="ECO:0000256" key="4">
    <source>
        <dbReference type="ARBA" id="ARBA00023242"/>
    </source>
</evidence>
<evidence type="ECO:0008006" key="10">
    <source>
        <dbReference type="Google" id="ProtNLM"/>
    </source>
</evidence>
<reference evidence="8 9" key="1">
    <citation type="submission" date="2022-05" db="EMBL/GenBank/DDBJ databases">
        <authorList>
            <consortium name="Genoscope - CEA"/>
            <person name="William W."/>
        </authorList>
    </citation>
    <scope>NUCLEOTIDE SEQUENCE [LARGE SCALE GENOMIC DNA]</scope>
</reference>
<evidence type="ECO:0000313" key="8">
    <source>
        <dbReference type="EMBL" id="CAH3155064.1"/>
    </source>
</evidence>
<dbReference type="Pfam" id="PF00397">
    <property type="entry name" value="WW"/>
    <property type="match status" value="1"/>
</dbReference>
<feature type="compositionally biased region" description="Polar residues" evidence="5">
    <location>
        <begin position="324"/>
        <end position="334"/>
    </location>
</feature>
<dbReference type="PROSITE" id="PS50020">
    <property type="entry name" value="WW_DOMAIN_2"/>
    <property type="match status" value="1"/>
</dbReference>
<feature type="compositionally biased region" description="Low complexity" evidence="5">
    <location>
        <begin position="271"/>
        <end position="307"/>
    </location>
</feature>
<dbReference type="PROSITE" id="PS01159">
    <property type="entry name" value="WW_DOMAIN_1"/>
    <property type="match status" value="1"/>
</dbReference>
<dbReference type="PANTHER" id="PTHR17616">
    <property type="entry name" value="YES-ASSOCIATED PROTEIN YAP1 FAMILY MEMBER"/>
    <property type="match status" value="1"/>
</dbReference>
<dbReference type="SMART" id="SM00264">
    <property type="entry name" value="BAG"/>
    <property type="match status" value="1"/>
</dbReference>
<feature type="compositionally biased region" description="Polar residues" evidence="5">
    <location>
        <begin position="422"/>
        <end position="445"/>
    </location>
</feature>
<feature type="compositionally biased region" description="Basic and acidic residues" evidence="5">
    <location>
        <begin position="31"/>
        <end position="46"/>
    </location>
</feature>
<feature type="compositionally biased region" description="Polar residues" evidence="5">
    <location>
        <begin position="196"/>
        <end position="219"/>
    </location>
</feature>
<dbReference type="InterPro" id="IPR036533">
    <property type="entry name" value="BAG_dom_sf"/>
</dbReference>
<evidence type="ECO:0000256" key="2">
    <source>
        <dbReference type="ARBA" id="ARBA00004496"/>
    </source>
</evidence>
<proteinExistence type="predicted"/>
<feature type="domain" description="BAG" evidence="7">
    <location>
        <begin position="571"/>
        <end position="648"/>
    </location>
</feature>
<dbReference type="InterPro" id="IPR051583">
    <property type="entry name" value="YAP1"/>
</dbReference>
<keyword evidence="4" id="KW-0539">Nucleus</keyword>
<dbReference type="InterPro" id="IPR036020">
    <property type="entry name" value="WW_dom_sf"/>
</dbReference>
<feature type="compositionally biased region" description="Polar residues" evidence="5">
    <location>
        <begin position="478"/>
        <end position="497"/>
    </location>
</feature>
<feature type="compositionally biased region" description="Low complexity" evidence="5">
    <location>
        <begin position="498"/>
        <end position="520"/>
    </location>
</feature>
<evidence type="ECO:0000256" key="1">
    <source>
        <dbReference type="ARBA" id="ARBA00004123"/>
    </source>
</evidence>
<dbReference type="CDD" id="cd00201">
    <property type="entry name" value="WW"/>
    <property type="match status" value="1"/>
</dbReference>
<feature type="compositionally biased region" description="Polar residues" evidence="5">
    <location>
        <begin position="233"/>
        <end position="243"/>
    </location>
</feature>
<evidence type="ECO:0000256" key="5">
    <source>
        <dbReference type="SAM" id="MobiDB-lite"/>
    </source>
</evidence>
<gene>
    <name evidence="8" type="ORF">PLOB_00001172</name>
</gene>
<feature type="compositionally biased region" description="Pro residues" evidence="5">
    <location>
        <begin position="450"/>
        <end position="459"/>
    </location>
</feature>
<dbReference type="Gene3D" id="2.20.70.10">
    <property type="match status" value="1"/>
</dbReference>
<evidence type="ECO:0000259" key="6">
    <source>
        <dbReference type="PROSITE" id="PS50020"/>
    </source>
</evidence>
<dbReference type="Gene3D" id="1.20.58.120">
    <property type="entry name" value="BAG domain"/>
    <property type="match status" value="1"/>
</dbReference>
<comment type="subcellular location">
    <subcellularLocation>
        <location evidence="2">Cytoplasm</location>
    </subcellularLocation>
    <subcellularLocation>
        <location evidence="1">Nucleus</location>
    </subcellularLocation>
</comment>
<name>A0ABN8Q151_9CNID</name>
<feature type="compositionally biased region" description="Low complexity" evidence="5">
    <location>
        <begin position="368"/>
        <end position="407"/>
    </location>
</feature>
<feature type="compositionally biased region" description="Pro residues" evidence="5">
    <location>
        <begin position="220"/>
        <end position="231"/>
    </location>
</feature>
<dbReference type="Pfam" id="PF02179">
    <property type="entry name" value="BAG"/>
    <property type="match status" value="1"/>
</dbReference>
<keyword evidence="9" id="KW-1185">Reference proteome</keyword>
<feature type="compositionally biased region" description="Polar residues" evidence="5">
    <location>
        <begin position="522"/>
        <end position="540"/>
    </location>
</feature>
<evidence type="ECO:0000256" key="3">
    <source>
        <dbReference type="ARBA" id="ARBA00022490"/>
    </source>
</evidence>
<dbReference type="SMART" id="SM00456">
    <property type="entry name" value="WW"/>
    <property type="match status" value="1"/>
</dbReference>
<dbReference type="EMBL" id="CALNXK010000100">
    <property type="protein sequence ID" value="CAH3155064.1"/>
    <property type="molecule type" value="Genomic_DNA"/>
</dbReference>
<keyword evidence="3" id="KW-0963">Cytoplasm</keyword>
<feature type="region of interest" description="Disordered" evidence="5">
    <location>
        <begin position="1"/>
        <end position="567"/>
    </location>
</feature>
<dbReference type="SUPFAM" id="SSF51045">
    <property type="entry name" value="WW domain"/>
    <property type="match status" value="1"/>
</dbReference>
<dbReference type="Proteomes" id="UP001159405">
    <property type="component" value="Unassembled WGS sequence"/>
</dbReference>
<comment type="caution">
    <text evidence="8">The sequence shown here is derived from an EMBL/GenBank/DDBJ whole genome shotgun (WGS) entry which is preliminary data.</text>
</comment>
<sequence>MEMYQGCTPGFPPLPQGWEMKVDPSSGRPFFIDHKTRTTSWEDPRAQKPYSVPGSQPTNPTPTQPFQMPSANPGQQYQTPSVSNTSQSYQMPLQSSNYQSQVASHQSYQMPPGQPQQMLAARQSYLARDGSVPGKPYQTQQPPNQPLHNSGPSQQYPASMPVPNTSQGYQMSAANTSQSNQMTPVSPVSSPGGAYQTMTQSPGAFQQASSLAPDQSYQVPPQPYHAPPPNLDQPFQVSSSSLGQPIPDARSLPGQPVQPQTPSFQGNQALPSTSQSYQGSGQTYPPTSHNPHQSYQPSQSPGQPPFQGARSAFPGYPSGYPHQGQVNVPQTDKQYQMDGLPSTAPFPSSLGVDGSRPTQQVSPGHLAGSGQQPQQMMPPSSVPHSPGIIGSNQQVQQYPYQNNYYSSPPTPTMPGNRPVPDSQGNMPYPTSSVSMPQGYGQQTNDGRPVTYPPSVPPQTPQQWIPPFAHAGPPGHMSSPYQYGSQPVSYPPEQSINRQPQSQTPQSSYYPGSYTSGPGYSMPGQQQPVSSSRQPYAQPPSQAYRPGYPQPGVADPRAAQYSPHRSASSASKISSIDMLLCHAEELEPRVLNFSGRRGDREFIFLDEQLTKLILDLDKVQTDGLEDVRIARKSAVQRIQFLIDTLESKG</sequence>
<organism evidence="8 9">
    <name type="scientific">Porites lobata</name>
    <dbReference type="NCBI Taxonomy" id="104759"/>
    <lineage>
        <taxon>Eukaryota</taxon>
        <taxon>Metazoa</taxon>
        <taxon>Cnidaria</taxon>
        <taxon>Anthozoa</taxon>
        <taxon>Hexacorallia</taxon>
        <taxon>Scleractinia</taxon>
        <taxon>Fungiina</taxon>
        <taxon>Poritidae</taxon>
        <taxon>Porites</taxon>
    </lineage>
</organism>
<dbReference type="InterPro" id="IPR001202">
    <property type="entry name" value="WW_dom"/>
</dbReference>
<evidence type="ECO:0000313" key="9">
    <source>
        <dbReference type="Proteomes" id="UP001159405"/>
    </source>
</evidence>
<evidence type="ECO:0000259" key="7">
    <source>
        <dbReference type="PROSITE" id="PS51035"/>
    </source>
</evidence>
<dbReference type="InterPro" id="IPR003103">
    <property type="entry name" value="BAG_domain"/>
</dbReference>
<dbReference type="PROSITE" id="PS51035">
    <property type="entry name" value="BAG"/>
    <property type="match status" value="1"/>
</dbReference>
<dbReference type="SUPFAM" id="SSF63491">
    <property type="entry name" value="BAG domain"/>
    <property type="match status" value="1"/>
</dbReference>